<feature type="compositionally biased region" description="Gly residues" evidence="5">
    <location>
        <begin position="218"/>
        <end position="231"/>
    </location>
</feature>
<dbReference type="GO" id="GO:0016787">
    <property type="term" value="F:hydrolase activity"/>
    <property type="evidence" value="ECO:0007669"/>
    <property type="project" value="UniProtKB-KW"/>
</dbReference>
<dbReference type="SFLD" id="SFLDS00003">
    <property type="entry name" value="Haloacid_Dehalogenase"/>
    <property type="match status" value="1"/>
</dbReference>
<accession>A0ABN1ZHN6</accession>
<organism evidence="6 7">
    <name type="scientific">Dactylosporangium maewongense</name>
    <dbReference type="NCBI Taxonomy" id="634393"/>
    <lineage>
        <taxon>Bacteria</taxon>
        <taxon>Bacillati</taxon>
        <taxon>Actinomycetota</taxon>
        <taxon>Actinomycetes</taxon>
        <taxon>Micromonosporales</taxon>
        <taxon>Micromonosporaceae</taxon>
        <taxon>Dactylosporangium</taxon>
    </lineage>
</organism>
<dbReference type="PANTHER" id="PTHR46193">
    <property type="entry name" value="6-PHOSPHOGLUCONATE PHOSPHATASE"/>
    <property type="match status" value="1"/>
</dbReference>
<evidence type="ECO:0000313" key="7">
    <source>
        <dbReference type="Proteomes" id="UP001501470"/>
    </source>
</evidence>
<comment type="caution">
    <text evidence="6">The sequence shown here is derived from an EMBL/GenBank/DDBJ whole genome shotgun (WGS) entry which is preliminary data.</text>
</comment>
<dbReference type="InterPro" id="IPR036412">
    <property type="entry name" value="HAD-like_sf"/>
</dbReference>
<evidence type="ECO:0000256" key="2">
    <source>
        <dbReference type="ARBA" id="ARBA00006171"/>
    </source>
</evidence>
<dbReference type="InterPro" id="IPR023214">
    <property type="entry name" value="HAD_sf"/>
</dbReference>
<dbReference type="InterPro" id="IPR006439">
    <property type="entry name" value="HAD-SF_hydro_IA"/>
</dbReference>
<dbReference type="PANTHER" id="PTHR46193:SF10">
    <property type="entry name" value="6-PHOSPHOGLUCONATE PHOSPHATASE"/>
    <property type="match status" value="1"/>
</dbReference>
<keyword evidence="4" id="KW-0460">Magnesium</keyword>
<comment type="similarity">
    <text evidence="2">Belongs to the HAD-like hydrolase superfamily. CbbY/CbbZ/Gph/YieH family.</text>
</comment>
<dbReference type="RefSeq" id="WP_344498232.1">
    <property type="nucleotide sequence ID" value="NZ_BAAAQD010000001.1"/>
</dbReference>
<keyword evidence="3" id="KW-0479">Metal-binding</keyword>
<evidence type="ECO:0000256" key="1">
    <source>
        <dbReference type="ARBA" id="ARBA00001946"/>
    </source>
</evidence>
<evidence type="ECO:0000313" key="6">
    <source>
        <dbReference type="EMBL" id="GAA1499415.1"/>
    </source>
</evidence>
<feature type="region of interest" description="Disordered" evidence="5">
    <location>
        <begin position="210"/>
        <end position="231"/>
    </location>
</feature>
<gene>
    <name evidence="6" type="ORF">GCM10009827_000800</name>
</gene>
<dbReference type="NCBIfam" id="TIGR01509">
    <property type="entry name" value="HAD-SF-IA-v3"/>
    <property type="match status" value="1"/>
</dbReference>
<sequence>MTAAELLVLDLDGVLVESQDAESRALWELAGRAGAALTLQEAEVEFRGKKMADCVTFVEGLIGAPVEDGFVAAVRARCEELTRESMRPVDGVADALERIDLPMCVASSSPAAIIEQRLRATGLWARFAGRAFSAYEVGSWKPDPGLFLYTAAAFGVAPEACVVVEDSLVGVRAGLAAGMRTLGYADGPYADLLAAEGVPTFDDMRQLPRLVSTPAGTGPTGTGHGGTGGAW</sequence>
<dbReference type="Gene3D" id="1.10.150.240">
    <property type="entry name" value="Putative phosphatase, domain 2"/>
    <property type="match status" value="1"/>
</dbReference>
<dbReference type="Pfam" id="PF00702">
    <property type="entry name" value="Hydrolase"/>
    <property type="match status" value="1"/>
</dbReference>
<evidence type="ECO:0000256" key="3">
    <source>
        <dbReference type="ARBA" id="ARBA00022723"/>
    </source>
</evidence>
<keyword evidence="7" id="KW-1185">Reference proteome</keyword>
<dbReference type="InterPro" id="IPR051600">
    <property type="entry name" value="Beta-PGM-like"/>
</dbReference>
<reference evidence="6 7" key="1">
    <citation type="journal article" date="2019" name="Int. J. Syst. Evol. Microbiol.">
        <title>The Global Catalogue of Microorganisms (GCM) 10K type strain sequencing project: providing services to taxonomists for standard genome sequencing and annotation.</title>
        <authorList>
            <consortium name="The Broad Institute Genomics Platform"/>
            <consortium name="The Broad Institute Genome Sequencing Center for Infectious Disease"/>
            <person name="Wu L."/>
            <person name="Ma J."/>
        </authorList>
    </citation>
    <scope>NUCLEOTIDE SEQUENCE [LARGE SCALE GENOMIC DNA]</scope>
    <source>
        <strain evidence="6 7">JCM 15933</strain>
    </source>
</reference>
<name>A0ABN1ZHN6_9ACTN</name>
<protein>
    <submittedName>
        <fullName evidence="6">HAD family hydrolase</fullName>
    </submittedName>
</protein>
<comment type="cofactor">
    <cofactor evidence="1">
        <name>Mg(2+)</name>
        <dbReference type="ChEBI" id="CHEBI:18420"/>
    </cofactor>
</comment>
<dbReference type="Gene3D" id="3.40.50.1000">
    <property type="entry name" value="HAD superfamily/HAD-like"/>
    <property type="match status" value="1"/>
</dbReference>
<proteinExistence type="inferred from homology"/>
<dbReference type="Proteomes" id="UP001501470">
    <property type="component" value="Unassembled WGS sequence"/>
</dbReference>
<dbReference type="InterPro" id="IPR023198">
    <property type="entry name" value="PGP-like_dom2"/>
</dbReference>
<dbReference type="EMBL" id="BAAAQD010000001">
    <property type="protein sequence ID" value="GAA1499415.1"/>
    <property type="molecule type" value="Genomic_DNA"/>
</dbReference>
<dbReference type="SFLD" id="SFLDG01129">
    <property type="entry name" value="C1.5:_HAD__Beta-PGM__Phosphata"/>
    <property type="match status" value="1"/>
</dbReference>
<evidence type="ECO:0000256" key="4">
    <source>
        <dbReference type="ARBA" id="ARBA00022842"/>
    </source>
</evidence>
<keyword evidence="6" id="KW-0378">Hydrolase</keyword>
<evidence type="ECO:0000256" key="5">
    <source>
        <dbReference type="SAM" id="MobiDB-lite"/>
    </source>
</evidence>
<dbReference type="SUPFAM" id="SSF56784">
    <property type="entry name" value="HAD-like"/>
    <property type="match status" value="1"/>
</dbReference>